<feature type="transmembrane region" description="Helical" evidence="1">
    <location>
        <begin position="177"/>
        <end position="207"/>
    </location>
</feature>
<reference evidence="2 3" key="1">
    <citation type="submission" date="2018-08" db="EMBL/GenBank/DDBJ databases">
        <title>A genome reference for cultivated species of the human gut microbiota.</title>
        <authorList>
            <person name="Zou Y."/>
            <person name="Xue W."/>
            <person name="Luo G."/>
        </authorList>
    </citation>
    <scope>NUCLEOTIDE SEQUENCE [LARGE SCALE GENOMIC DNA]</scope>
    <source>
        <strain evidence="2 3">AF35-6BH</strain>
    </source>
</reference>
<feature type="transmembrane region" description="Helical" evidence="1">
    <location>
        <begin position="266"/>
        <end position="287"/>
    </location>
</feature>
<dbReference type="Proteomes" id="UP000284868">
    <property type="component" value="Unassembled WGS sequence"/>
</dbReference>
<feature type="transmembrane region" description="Helical" evidence="1">
    <location>
        <begin position="31"/>
        <end position="54"/>
    </location>
</feature>
<accession>A0A415PRK3</accession>
<dbReference type="RefSeq" id="WP_118365148.1">
    <property type="nucleotide sequence ID" value="NZ_CAUFDR010000024.1"/>
</dbReference>
<evidence type="ECO:0000313" key="3">
    <source>
        <dbReference type="Proteomes" id="UP000284868"/>
    </source>
</evidence>
<protein>
    <recommendedName>
        <fullName evidence="4">Sporulation integral membrane protein YlbJ</fullName>
    </recommendedName>
</protein>
<keyword evidence="1" id="KW-0812">Transmembrane</keyword>
<dbReference type="OrthoDB" id="1645614at2"/>
<feature type="transmembrane region" description="Helical" evidence="1">
    <location>
        <begin position="74"/>
        <end position="92"/>
    </location>
</feature>
<evidence type="ECO:0000313" key="2">
    <source>
        <dbReference type="EMBL" id="RHM15399.1"/>
    </source>
</evidence>
<feature type="transmembrane region" description="Helical" evidence="1">
    <location>
        <begin position="138"/>
        <end position="156"/>
    </location>
</feature>
<feature type="transmembrane region" description="Helical" evidence="1">
    <location>
        <begin position="6"/>
        <end position="24"/>
    </location>
</feature>
<keyword evidence="1" id="KW-0472">Membrane</keyword>
<gene>
    <name evidence="2" type="ORF">DWZ83_00565</name>
</gene>
<organism evidence="2 3">
    <name type="scientific">Amedibacillus dolichus</name>
    <dbReference type="NCBI Taxonomy" id="31971"/>
    <lineage>
        <taxon>Bacteria</taxon>
        <taxon>Bacillati</taxon>
        <taxon>Bacillota</taxon>
        <taxon>Erysipelotrichia</taxon>
        <taxon>Erysipelotrichales</taxon>
        <taxon>Erysipelotrichaceae</taxon>
        <taxon>Amedibacillus</taxon>
    </lineage>
</organism>
<proteinExistence type="predicted"/>
<dbReference type="EMBL" id="QRPK01000001">
    <property type="protein sequence ID" value="RHM15399.1"/>
    <property type="molecule type" value="Genomic_DNA"/>
</dbReference>
<name>A0A415PRK3_9FIRM</name>
<comment type="caution">
    <text evidence="2">The sequence shown here is derived from an EMBL/GenBank/DDBJ whole genome shotgun (WGS) entry which is preliminary data.</text>
</comment>
<dbReference type="AlphaFoldDB" id="A0A415PRK3"/>
<evidence type="ECO:0000256" key="1">
    <source>
        <dbReference type="SAM" id="Phobius"/>
    </source>
</evidence>
<keyword evidence="1" id="KW-1133">Transmembrane helix</keyword>
<sequence>MKQLRHFLFFGVGFLIFFYGSTILDSSKKALTLWFEVLVPSMFVSLICIRYLYYQGLFPSLHLPLLEKTFHMNQYALSLFFCILLLGFPNGALLIEEAYQQQRLTHQQAKRLLYTCSIASPGFILISCGIGIFQSAQIGWRLFLIQIAAVALLLLITRSTPISMLPLQTETKSLKAAMLDSGLSLFMLGGYLMLVTSITAVICLWLSPSQCHIVQMLSEFSSGIFLSMTLPYPLVIKQLLICILLSFGGFCVHLQTRSLCSFPYSYACYCGFRILQAVLASILFLFLL</sequence>
<feature type="transmembrane region" description="Helical" evidence="1">
    <location>
        <begin position="235"/>
        <end position="254"/>
    </location>
</feature>
<evidence type="ECO:0008006" key="4">
    <source>
        <dbReference type="Google" id="ProtNLM"/>
    </source>
</evidence>
<keyword evidence="3" id="KW-1185">Reference proteome</keyword>
<feature type="transmembrane region" description="Helical" evidence="1">
    <location>
        <begin position="112"/>
        <end position="132"/>
    </location>
</feature>